<sequence length="109" mass="11313">MQLWHEEHGSTTVLTAGIIAILALISVVFFSHSHTTIDAHKTRNAADLAAVAAAYAHHTTGEGCHLAAEIASDNGATLTHCHIDGGDAYVTVEGLKTTARARAGPMGVD</sequence>
<dbReference type="RefSeq" id="WP_277104323.1">
    <property type="nucleotide sequence ID" value="NZ_BAAAJS010000077.1"/>
</dbReference>
<dbReference type="InterPro" id="IPR028087">
    <property type="entry name" value="Tad_N"/>
</dbReference>
<gene>
    <name evidence="3" type="ORF">J2S37_000630</name>
</gene>
<protein>
    <submittedName>
        <fullName evidence="3">Secretion/DNA translocation related TadE-like protein</fullName>
    </submittedName>
</protein>
<keyword evidence="1" id="KW-0472">Membrane</keyword>
<feature type="domain" description="Putative Flp pilus-assembly TadG-like N-terminal" evidence="2">
    <location>
        <begin position="9"/>
        <end position="54"/>
    </location>
</feature>
<dbReference type="InterPro" id="IPR021202">
    <property type="entry name" value="Rv3654c-like"/>
</dbReference>
<dbReference type="Proteomes" id="UP001183619">
    <property type="component" value="Unassembled WGS sequence"/>
</dbReference>
<evidence type="ECO:0000313" key="4">
    <source>
        <dbReference type="Proteomes" id="UP001183619"/>
    </source>
</evidence>
<keyword evidence="1" id="KW-0812">Transmembrane</keyword>
<comment type="caution">
    <text evidence="3">The sequence shown here is derived from an EMBL/GenBank/DDBJ whole genome shotgun (WGS) entry which is preliminary data.</text>
</comment>
<feature type="transmembrane region" description="Helical" evidence="1">
    <location>
        <begin position="12"/>
        <end position="31"/>
    </location>
</feature>
<evidence type="ECO:0000313" key="3">
    <source>
        <dbReference type="EMBL" id="MDR7354092.1"/>
    </source>
</evidence>
<reference evidence="3 4" key="1">
    <citation type="submission" date="2023-07" db="EMBL/GenBank/DDBJ databases">
        <title>Sequencing the genomes of 1000 actinobacteria strains.</title>
        <authorList>
            <person name="Klenk H.-P."/>
        </authorList>
    </citation>
    <scope>NUCLEOTIDE SEQUENCE [LARGE SCALE GENOMIC DNA]</scope>
    <source>
        <strain evidence="3 4">DSM 44508</strain>
    </source>
</reference>
<dbReference type="NCBIfam" id="TIGR03816">
    <property type="entry name" value="tadE_like_DECH"/>
    <property type="match status" value="1"/>
</dbReference>
<evidence type="ECO:0000259" key="2">
    <source>
        <dbReference type="Pfam" id="PF13400"/>
    </source>
</evidence>
<dbReference type="Pfam" id="PF13400">
    <property type="entry name" value="Tad"/>
    <property type="match status" value="1"/>
</dbReference>
<keyword evidence="4" id="KW-1185">Reference proteome</keyword>
<keyword evidence="1" id="KW-1133">Transmembrane helix</keyword>
<organism evidence="3 4">
    <name type="scientific">Corynebacterium felinum</name>
    <dbReference type="NCBI Taxonomy" id="131318"/>
    <lineage>
        <taxon>Bacteria</taxon>
        <taxon>Bacillati</taxon>
        <taxon>Actinomycetota</taxon>
        <taxon>Actinomycetes</taxon>
        <taxon>Mycobacteriales</taxon>
        <taxon>Corynebacteriaceae</taxon>
        <taxon>Corynebacterium</taxon>
    </lineage>
</organism>
<name>A0ABU2B649_9CORY</name>
<evidence type="ECO:0000256" key="1">
    <source>
        <dbReference type="SAM" id="Phobius"/>
    </source>
</evidence>
<dbReference type="EMBL" id="JAVDYF010000001">
    <property type="protein sequence ID" value="MDR7354092.1"/>
    <property type="molecule type" value="Genomic_DNA"/>
</dbReference>
<accession>A0ABU2B649</accession>
<proteinExistence type="predicted"/>